<dbReference type="PANTHER" id="PTHR10658">
    <property type="entry name" value="PHOSPHATIDYLINOSITOL TRANSFER PROTEIN"/>
    <property type="match status" value="1"/>
</dbReference>
<dbReference type="EMBL" id="JAMYWD010000005">
    <property type="protein sequence ID" value="KAJ4970771.1"/>
    <property type="molecule type" value="Genomic_DNA"/>
</dbReference>
<dbReference type="GO" id="GO:0071944">
    <property type="term" value="C:cell periphery"/>
    <property type="evidence" value="ECO:0007669"/>
    <property type="project" value="UniProtKB-ARBA"/>
</dbReference>
<gene>
    <name evidence="3" type="ORF">NE237_003870</name>
</gene>
<accession>A0A9Q0KI83</accession>
<feature type="region of interest" description="Disordered" evidence="1">
    <location>
        <begin position="249"/>
        <end position="273"/>
    </location>
</feature>
<dbReference type="Proteomes" id="UP001141806">
    <property type="component" value="Unassembled WGS sequence"/>
</dbReference>
<dbReference type="Pfam" id="PF02121">
    <property type="entry name" value="IP_trans"/>
    <property type="match status" value="1"/>
</dbReference>
<dbReference type="FunFam" id="3.30.530.20:FF:000028">
    <property type="entry name" value="Phosphatidylinositol transfer protein 5"/>
    <property type="match status" value="1"/>
</dbReference>
<dbReference type="InterPro" id="IPR055261">
    <property type="entry name" value="PI_transfer_N"/>
</dbReference>
<comment type="caution">
    <text evidence="3">The sequence shown here is derived from an EMBL/GenBank/DDBJ whole genome shotgun (WGS) entry which is preliminary data.</text>
</comment>
<dbReference type="InterPro" id="IPR023393">
    <property type="entry name" value="START-like_dom_sf"/>
</dbReference>
<evidence type="ECO:0000256" key="1">
    <source>
        <dbReference type="SAM" id="MobiDB-lite"/>
    </source>
</evidence>
<reference evidence="3" key="1">
    <citation type="journal article" date="2023" name="Plant J.">
        <title>The genome of the king protea, Protea cynaroides.</title>
        <authorList>
            <person name="Chang J."/>
            <person name="Duong T.A."/>
            <person name="Schoeman C."/>
            <person name="Ma X."/>
            <person name="Roodt D."/>
            <person name="Barker N."/>
            <person name="Li Z."/>
            <person name="Van de Peer Y."/>
            <person name="Mizrachi E."/>
        </authorList>
    </citation>
    <scope>NUCLEOTIDE SEQUENCE</scope>
    <source>
        <tissue evidence="3">Young leaves</tissue>
    </source>
</reference>
<dbReference type="OrthoDB" id="10053061at2759"/>
<dbReference type="InterPro" id="IPR001666">
    <property type="entry name" value="PI_transfer"/>
</dbReference>
<keyword evidence="4" id="KW-1185">Reference proteome</keyword>
<organism evidence="3 4">
    <name type="scientific">Protea cynaroides</name>
    <dbReference type="NCBI Taxonomy" id="273540"/>
    <lineage>
        <taxon>Eukaryota</taxon>
        <taxon>Viridiplantae</taxon>
        <taxon>Streptophyta</taxon>
        <taxon>Embryophyta</taxon>
        <taxon>Tracheophyta</taxon>
        <taxon>Spermatophyta</taxon>
        <taxon>Magnoliopsida</taxon>
        <taxon>Proteales</taxon>
        <taxon>Proteaceae</taxon>
        <taxon>Protea</taxon>
    </lineage>
</organism>
<feature type="domain" description="Phosphatidylinositol transfer protein N-terminal" evidence="2">
    <location>
        <begin position="3"/>
        <end position="247"/>
    </location>
</feature>
<name>A0A9Q0KI83_9MAGN</name>
<dbReference type="SUPFAM" id="SSF55961">
    <property type="entry name" value="Bet v1-like"/>
    <property type="match status" value="1"/>
</dbReference>
<evidence type="ECO:0000313" key="3">
    <source>
        <dbReference type="EMBL" id="KAJ4970771.1"/>
    </source>
</evidence>
<sequence>MVQITEFRIVMPVSVDEYRVAQAYMVMKMQKQTTAGDEGVEILENKPFEDDVFGKGQYTSKLYRLQSKVPAWLSAFVPGDVFVMQEEAWDAYPRCKTVIKSPCFSKCLVTIETIHMADNGHSENVHGLSKELLKARNVEIIDIASTASDYWSNLIGASNMNLSNFRSSRTARGPLSEGWQDRCDPVMTAYKLVTVDASLFGFKKRLEQAVIAGERALFLESHKNCFAWIDDWFGMTLDQIREIEQKSRSSLNKKISRSSSKSIEEELDAGDSS</sequence>
<dbReference type="AlphaFoldDB" id="A0A9Q0KI83"/>
<dbReference type="PRINTS" id="PR00391">
    <property type="entry name" value="PITRANSFER"/>
</dbReference>
<proteinExistence type="predicted"/>
<dbReference type="GO" id="GO:0008526">
    <property type="term" value="F:phosphatidylinositol transfer activity"/>
    <property type="evidence" value="ECO:0007669"/>
    <property type="project" value="UniProtKB-ARBA"/>
</dbReference>
<protein>
    <recommendedName>
        <fullName evidence="2">Phosphatidylinositol transfer protein N-terminal domain-containing protein</fullName>
    </recommendedName>
</protein>
<evidence type="ECO:0000259" key="2">
    <source>
        <dbReference type="Pfam" id="PF02121"/>
    </source>
</evidence>
<dbReference type="Gene3D" id="3.30.530.20">
    <property type="match status" value="1"/>
</dbReference>
<dbReference type="PANTHER" id="PTHR10658:SF11">
    <property type="entry name" value="VIBRATOR, ISOFORM B"/>
    <property type="match status" value="1"/>
</dbReference>
<feature type="compositionally biased region" description="Low complexity" evidence="1">
    <location>
        <begin position="249"/>
        <end position="261"/>
    </location>
</feature>
<evidence type="ECO:0000313" key="4">
    <source>
        <dbReference type="Proteomes" id="UP001141806"/>
    </source>
</evidence>
<dbReference type="GO" id="GO:0005737">
    <property type="term" value="C:cytoplasm"/>
    <property type="evidence" value="ECO:0007669"/>
    <property type="project" value="UniProtKB-ARBA"/>
</dbReference>